<name>A0AA41W9R2_9BACT</name>
<sequence>MKSQSPNDPTPLGNSNEVVQNGVVATPSDATQQIEREIEAAGGELQPDEFMFGSIGATMFDLPSSDDNTVTVLLPKENIHSAPSQALVRIKSRDKRNYLGVVTAGPFVEPDSLRADSPMLVTVTTRGGIYLPPYHGRVQVTILGEEQADGTLIPPRLRPLPNSGVFVLDEEETAKVLNCDGDIRIGLVIGYENLVVRVPSMQKSVLPRHTAILGTTGGGKSTTVAQLVQQAQAAKMAVILLDVEGEYTCLHEKTDDPTMLASLEARGLEPAGIPNTLYHLVGRETTNPEHPERKAFSLQFERLSPYTVIEILGLTEAQADRFHKAYEIAKALLRDLGIFPRPGNSDEERLAIELDEFERGYPRLTLDFLMDIVGGVVARSDDRDPSPLTSELQGQGLEALKRQISQVKIDSPVSWRALLGKLARLRRLKVFDSSGVAPLDYHTMLQPGAVSVIDLSDSGMSELSNIVIADLLRGVQETQDCLCSEYERSRAMNPAALPPARVLVIIEEAHEFLSAERIEKMPVLFEQVARIAKRGRKRWLGLVFVTQFPQHLPRQVFGLVNSYVVHKLSDPNVVSLLQRIISGIDDGLWRRLPGLAPGQAVVSFPHLTRPLLVSIDPAPAKLRLID</sequence>
<dbReference type="Pfam" id="PF01935">
    <property type="entry name" value="DUF87"/>
    <property type="match status" value="1"/>
</dbReference>
<dbReference type="Proteomes" id="UP001165306">
    <property type="component" value="Unassembled WGS sequence"/>
</dbReference>
<proteinExistence type="predicted"/>
<dbReference type="InterPro" id="IPR027417">
    <property type="entry name" value="P-loop_NTPase"/>
</dbReference>
<evidence type="ECO:0000313" key="2">
    <source>
        <dbReference type="EMBL" id="MCM8748474.1"/>
    </source>
</evidence>
<dbReference type="PANTHER" id="PTHR42957">
    <property type="entry name" value="HELICASE MJ1565-RELATED"/>
    <property type="match status" value="1"/>
</dbReference>
<protein>
    <submittedName>
        <fullName evidence="2">ATP-binding protein</fullName>
    </submittedName>
</protein>
<dbReference type="InterPro" id="IPR008571">
    <property type="entry name" value="HerA-like"/>
</dbReference>
<keyword evidence="2" id="KW-0067">ATP-binding</keyword>
<keyword evidence="3" id="KW-1185">Reference proteome</keyword>
<evidence type="ECO:0000313" key="3">
    <source>
        <dbReference type="Proteomes" id="UP001165306"/>
    </source>
</evidence>
<feature type="domain" description="Helicase HerA central" evidence="1">
    <location>
        <begin position="183"/>
        <end position="473"/>
    </location>
</feature>
<dbReference type="AlphaFoldDB" id="A0AA41W9R2"/>
<dbReference type="EMBL" id="JAMSLR010000002">
    <property type="protein sequence ID" value="MCM8748474.1"/>
    <property type="molecule type" value="Genomic_DNA"/>
</dbReference>
<reference evidence="2" key="1">
    <citation type="submission" date="2022-06" db="EMBL/GenBank/DDBJ databases">
        <title>CFH 74404 Thermomicrobiaceae sp.</title>
        <authorList>
            <person name="Ming H."/>
            <person name="Li W.-J."/>
            <person name="Zhao Z."/>
        </authorList>
    </citation>
    <scope>NUCLEOTIDE SEQUENCE</scope>
    <source>
        <strain evidence="2">CFH 74404</strain>
    </source>
</reference>
<keyword evidence="2" id="KW-0547">Nucleotide-binding</keyword>
<dbReference type="RefSeq" id="WP_284056251.1">
    <property type="nucleotide sequence ID" value="NZ_JAMSLR010000002.1"/>
</dbReference>
<gene>
    <name evidence="2" type="ORF">NET02_04890</name>
</gene>
<dbReference type="Gene3D" id="3.40.50.300">
    <property type="entry name" value="P-loop containing nucleotide triphosphate hydrolases"/>
    <property type="match status" value="2"/>
</dbReference>
<organism evidence="2 3">
    <name type="scientific">Thermalbibacter longus</name>
    <dbReference type="NCBI Taxonomy" id="2951981"/>
    <lineage>
        <taxon>Bacteria</taxon>
        <taxon>Pseudomonadati</taxon>
        <taxon>Thermomicrobiota</taxon>
        <taxon>Thermomicrobia</taxon>
        <taxon>Thermomicrobiales</taxon>
        <taxon>Thermomicrobiaceae</taxon>
        <taxon>Thermalbibacter</taxon>
    </lineage>
</organism>
<dbReference type="GO" id="GO:0005524">
    <property type="term" value="F:ATP binding"/>
    <property type="evidence" value="ECO:0007669"/>
    <property type="project" value="UniProtKB-KW"/>
</dbReference>
<evidence type="ECO:0000259" key="1">
    <source>
        <dbReference type="Pfam" id="PF01935"/>
    </source>
</evidence>
<dbReference type="SUPFAM" id="SSF52540">
    <property type="entry name" value="P-loop containing nucleoside triphosphate hydrolases"/>
    <property type="match status" value="1"/>
</dbReference>
<dbReference type="PANTHER" id="PTHR42957:SF1">
    <property type="entry name" value="HELICASE MJ1565-RELATED"/>
    <property type="match status" value="1"/>
</dbReference>
<accession>A0AA41W9R2</accession>
<comment type="caution">
    <text evidence="2">The sequence shown here is derived from an EMBL/GenBank/DDBJ whole genome shotgun (WGS) entry which is preliminary data.</text>
</comment>
<dbReference type="InterPro" id="IPR002789">
    <property type="entry name" value="HerA_central"/>
</dbReference>